<accession>A0ABS5YJX2</accession>
<reference evidence="7 8" key="1">
    <citation type="submission" date="2021-06" db="EMBL/GenBank/DDBJ databases">
        <title>Actinoplanes lichenicola sp. nov., and Actinoplanes ovalisporus sp. nov., isolated from lichen in Thailand.</title>
        <authorList>
            <person name="Saeng-In P."/>
            <person name="Kanchanasin P."/>
            <person name="Yuki M."/>
            <person name="Kudo T."/>
            <person name="Ohkuma M."/>
            <person name="Phongsopitanun W."/>
            <person name="Tanasupawat S."/>
        </authorList>
    </citation>
    <scope>NUCLEOTIDE SEQUENCE [LARGE SCALE GENOMIC DNA]</scope>
    <source>
        <strain evidence="7 8">NBRC 110975</strain>
    </source>
</reference>
<dbReference type="EMBL" id="JAHKKG010000003">
    <property type="protein sequence ID" value="MBU2663777.1"/>
    <property type="molecule type" value="Genomic_DNA"/>
</dbReference>
<evidence type="ECO:0000313" key="7">
    <source>
        <dbReference type="EMBL" id="MBU2663777.1"/>
    </source>
</evidence>
<protein>
    <submittedName>
        <fullName evidence="7">ABC transporter permease</fullName>
    </submittedName>
</protein>
<keyword evidence="8" id="KW-1185">Reference proteome</keyword>
<evidence type="ECO:0000256" key="1">
    <source>
        <dbReference type="ARBA" id="ARBA00004651"/>
    </source>
</evidence>
<dbReference type="Proteomes" id="UP001519654">
    <property type="component" value="Unassembled WGS sequence"/>
</dbReference>
<dbReference type="PANTHER" id="PTHR47089:SF1">
    <property type="entry name" value="GUANOSINE ABC TRANSPORTER PERMEASE PROTEIN NUPP"/>
    <property type="match status" value="1"/>
</dbReference>
<feature type="transmembrane region" description="Helical" evidence="6">
    <location>
        <begin position="275"/>
        <end position="298"/>
    </location>
</feature>
<organism evidence="7 8">
    <name type="scientific">Paractinoplanes bogorensis</name>
    <dbReference type="NCBI Taxonomy" id="1610840"/>
    <lineage>
        <taxon>Bacteria</taxon>
        <taxon>Bacillati</taxon>
        <taxon>Actinomycetota</taxon>
        <taxon>Actinomycetes</taxon>
        <taxon>Micromonosporales</taxon>
        <taxon>Micromonosporaceae</taxon>
        <taxon>Paractinoplanes</taxon>
    </lineage>
</organism>
<proteinExistence type="predicted"/>
<evidence type="ECO:0000256" key="6">
    <source>
        <dbReference type="SAM" id="Phobius"/>
    </source>
</evidence>
<feature type="transmembrane region" description="Helical" evidence="6">
    <location>
        <begin position="188"/>
        <end position="207"/>
    </location>
</feature>
<dbReference type="CDD" id="cd06580">
    <property type="entry name" value="TM_PBP1_transp_TpRbsC_like"/>
    <property type="match status" value="1"/>
</dbReference>
<comment type="subcellular location">
    <subcellularLocation>
        <location evidence="1">Cell membrane</location>
        <topology evidence="1">Multi-pass membrane protein</topology>
    </subcellularLocation>
</comment>
<name>A0ABS5YJX2_9ACTN</name>
<dbReference type="InterPro" id="IPR001851">
    <property type="entry name" value="ABC_transp_permease"/>
</dbReference>
<evidence type="ECO:0000313" key="8">
    <source>
        <dbReference type="Proteomes" id="UP001519654"/>
    </source>
</evidence>
<keyword evidence="5 6" id="KW-0472">Membrane</keyword>
<dbReference type="Pfam" id="PF02653">
    <property type="entry name" value="BPD_transp_2"/>
    <property type="match status" value="1"/>
</dbReference>
<feature type="transmembrane region" description="Helical" evidence="6">
    <location>
        <begin position="79"/>
        <end position="95"/>
    </location>
</feature>
<evidence type="ECO:0000256" key="4">
    <source>
        <dbReference type="ARBA" id="ARBA00022989"/>
    </source>
</evidence>
<keyword evidence="2" id="KW-1003">Cell membrane</keyword>
<feature type="transmembrane region" description="Helical" evidence="6">
    <location>
        <begin position="137"/>
        <end position="155"/>
    </location>
</feature>
<evidence type="ECO:0000256" key="3">
    <source>
        <dbReference type="ARBA" id="ARBA00022692"/>
    </source>
</evidence>
<gene>
    <name evidence="7" type="ORF">KOI35_09680</name>
</gene>
<sequence length="345" mass="36641">MSRVLRYVAAAAIGLFVASLILSLQGYSAGAFLEVLRMATIGSPYAFLDVLRWTTPLLLSGLAFLIAARVGYFNLGVEGQIYVGSLFSALISHLLPLPPVLAILAGIVAGIAGGVLWALPCAWLAKRWGVNEVVTTLMLNYVAVLLCTFFVKQFFLAKVAGGGTIQTITTDKIEANAELPVFTPFSGLNLGLLLALIVAAVAAFVLMRTRTGYELSAVGEGPRFSQFSGIPVHKRRFQAFLVSGAVAGLAGAIETQGVLHSFIAGSLDNMGFNGMLVSLVAMNNPIGLAASAFFFGILQNSQLVISQATTVSSYLVTVVSALFILAFAANPTRFLVDTWRARRER</sequence>
<comment type="caution">
    <text evidence="7">The sequence shown here is derived from an EMBL/GenBank/DDBJ whole genome shotgun (WGS) entry which is preliminary data.</text>
</comment>
<feature type="transmembrane region" description="Helical" evidence="6">
    <location>
        <begin position="101"/>
        <end position="125"/>
    </location>
</feature>
<dbReference type="PANTHER" id="PTHR47089">
    <property type="entry name" value="ABC TRANSPORTER, PERMEASE PROTEIN"/>
    <property type="match status" value="1"/>
</dbReference>
<feature type="transmembrane region" description="Helical" evidence="6">
    <location>
        <begin position="53"/>
        <end position="72"/>
    </location>
</feature>
<feature type="transmembrane region" description="Helical" evidence="6">
    <location>
        <begin position="7"/>
        <end position="33"/>
    </location>
</feature>
<keyword evidence="4 6" id="KW-1133">Transmembrane helix</keyword>
<evidence type="ECO:0000256" key="2">
    <source>
        <dbReference type="ARBA" id="ARBA00022475"/>
    </source>
</evidence>
<feature type="transmembrane region" description="Helical" evidence="6">
    <location>
        <begin position="310"/>
        <end position="329"/>
    </location>
</feature>
<evidence type="ECO:0000256" key="5">
    <source>
        <dbReference type="ARBA" id="ARBA00023136"/>
    </source>
</evidence>
<keyword evidence="3 6" id="KW-0812">Transmembrane</keyword>
<dbReference type="RefSeq" id="WP_215785755.1">
    <property type="nucleotide sequence ID" value="NZ_JAHKKG010000003.1"/>
</dbReference>
<feature type="transmembrane region" description="Helical" evidence="6">
    <location>
        <begin position="239"/>
        <end position="263"/>
    </location>
</feature>